<reference evidence="2 3" key="1">
    <citation type="submission" date="2017-06" db="EMBL/GenBank/DDBJ databases">
        <title>Draft genome sequence of a variant of Elsinoe murrayae.</title>
        <authorList>
            <person name="Cheng Q."/>
        </authorList>
    </citation>
    <scope>NUCLEOTIDE SEQUENCE [LARGE SCALE GENOMIC DNA]</scope>
    <source>
        <strain evidence="2 3">CQ-2017a</strain>
    </source>
</reference>
<dbReference type="AlphaFoldDB" id="A0A2K1QWZ6"/>
<evidence type="ECO:0000256" key="1">
    <source>
        <dbReference type="SAM" id="MobiDB-lite"/>
    </source>
</evidence>
<dbReference type="EMBL" id="NKHZ01000031">
    <property type="protein sequence ID" value="PNS19582.1"/>
    <property type="molecule type" value="Genomic_DNA"/>
</dbReference>
<protein>
    <submittedName>
        <fullName evidence="2">Uncharacterized protein</fullName>
    </submittedName>
</protein>
<feature type="region of interest" description="Disordered" evidence="1">
    <location>
        <begin position="17"/>
        <end position="44"/>
    </location>
</feature>
<keyword evidence="3" id="KW-1185">Reference proteome</keyword>
<evidence type="ECO:0000313" key="3">
    <source>
        <dbReference type="Proteomes" id="UP000243797"/>
    </source>
</evidence>
<dbReference type="Proteomes" id="UP000243797">
    <property type="component" value="Unassembled WGS sequence"/>
</dbReference>
<organism evidence="2 3">
    <name type="scientific">Sphaceloma murrayae</name>
    <dbReference type="NCBI Taxonomy" id="2082308"/>
    <lineage>
        <taxon>Eukaryota</taxon>
        <taxon>Fungi</taxon>
        <taxon>Dikarya</taxon>
        <taxon>Ascomycota</taxon>
        <taxon>Pezizomycotina</taxon>
        <taxon>Dothideomycetes</taxon>
        <taxon>Dothideomycetidae</taxon>
        <taxon>Myriangiales</taxon>
        <taxon>Elsinoaceae</taxon>
        <taxon>Sphaceloma</taxon>
    </lineage>
</organism>
<comment type="caution">
    <text evidence="2">The sequence shown here is derived from an EMBL/GenBank/DDBJ whole genome shotgun (WGS) entry which is preliminary data.</text>
</comment>
<sequence length="70" mass="7691">MSELPPSHDHMLFRIKDPFNLKSPRHTTGHHAASGDSMQHSALDNSGFSLVGPDHFDELSKLLLDAAQKA</sequence>
<evidence type="ECO:0000313" key="2">
    <source>
        <dbReference type="EMBL" id="PNS19582.1"/>
    </source>
</evidence>
<name>A0A2K1QWZ6_9PEZI</name>
<accession>A0A2K1QWZ6</accession>
<proteinExistence type="predicted"/>
<dbReference type="InParanoid" id="A0A2K1QWZ6"/>
<gene>
    <name evidence="2" type="ORF">CAC42_7426</name>
</gene>